<dbReference type="AlphaFoldDB" id="A0A975JDP6"/>
<proteinExistence type="predicted"/>
<keyword evidence="3" id="KW-1185">Reference proteome</keyword>
<protein>
    <submittedName>
        <fullName evidence="2">Orotidine 5-phosphate decarboxylase</fullName>
    </submittedName>
</protein>
<evidence type="ECO:0000313" key="3">
    <source>
        <dbReference type="Proteomes" id="UP000683291"/>
    </source>
</evidence>
<evidence type="ECO:0000256" key="1">
    <source>
        <dbReference type="SAM" id="MobiDB-lite"/>
    </source>
</evidence>
<dbReference type="Proteomes" id="UP000683291">
    <property type="component" value="Chromosome 1"/>
</dbReference>
<organism evidence="2 3">
    <name type="scientific">Sulfitobacter albidus</name>
    <dbReference type="NCBI Taxonomy" id="2829501"/>
    <lineage>
        <taxon>Bacteria</taxon>
        <taxon>Pseudomonadati</taxon>
        <taxon>Pseudomonadota</taxon>
        <taxon>Alphaproteobacteria</taxon>
        <taxon>Rhodobacterales</taxon>
        <taxon>Roseobacteraceae</taxon>
        <taxon>Sulfitobacter</taxon>
    </lineage>
</organism>
<dbReference type="EMBL" id="CP073581">
    <property type="protein sequence ID" value="QUJ76553.1"/>
    <property type="molecule type" value="Genomic_DNA"/>
</dbReference>
<sequence>MNTATVTLSDVTYNAGTQCFEARAHINDGAGQRSYACAIDAPINMSFEQAADGLRRQALRRDAKGTGLRSQMRAHTAPQQRAGRARFDPRTWLAQLGLSPDRHAA</sequence>
<dbReference type="RefSeq" id="WP_212704750.1">
    <property type="nucleotide sequence ID" value="NZ_CP073581.1"/>
</dbReference>
<reference evidence="2" key="1">
    <citation type="submission" date="2021-04" db="EMBL/GenBank/DDBJ databases">
        <title>Complete genome sequence for Sulfitobacter sp. strain JK7-1.</title>
        <authorList>
            <person name="Park S.-J."/>
        </authorList>
    </citation>
    <scope>NUCLEOTIDE SEQUENCE</scope>
    <source>
        <strain evidence="2">JK7-1</strain>
    </source>
</reference>
<feature type="region of interest" description="Disordered" evidence="1">
    <location>
        <begin position="62"/>
        <end position="88"/>
    </location>
</feature>
<evidence type="ECO:0000313" key="2">
    <source>
        <dbReference type="EMBL" id="QUJ76553.1"/>
    </source>
</evidence>
<accession>A0A975JDP6</accession>
<dbReference type="KEGG" id="sual:KDD17_00240"/>
<name>A0A975JDP6_9RHOB</name>
<gene>
    <name evidence="2" type="ORF">KDD17_00240</name>
</gene>